<keyword evidence="6" id="KW-0391">Immunity</keyword>
<comment type="caution">
    <text evidence="11">The sequence shown here is derived from an EMBL/GenBank/DDBJ whole genome shotgun (WGS) entry which is preliminary data.</text>
</comment>
<keyword evidence="3 7" id="KW-0479">Metal-binding</keyword>
<dbReference type="PROSITE" id="PS51981">
    <property type="entry name" value="ZF_RZ"/>
    <property type="match status" value="1"/>
</dbReference>
<evidence type="ECO:0000259" key="10">
    <source>
        <dbReference type="PROSITE" id="PS51981"/>
    </source>
</evidence>
<feature type="zinc finger region" description="C3H1-type" evidence="7">
    <location>
        <begin position="60"/>
        <end position="88"/>
    </location>
</feature>
<evidence type="ECO:0000256" key="1">
    <source>
        <dbReference type="ARBA" id="ARBA00004496"/>
    </source>
</evidence>
<dbReference type="PANTHER" id="PTHR10887">
    <property type="entry name" value="DNA2/NAM7 HELICASE FAMILY"/>
    <property type="match status" value="1"/>
</dbReference>
<dbReference type="EMBL" id="WHUW01000023">
    <property type="protein sequence ID" value="KAF8435983.1"/>
    <property type="molecule type" value="Genomic_DNA"/>
</dbReference>
<feature type="domain" description="C3H1-type" evidence="9">
    <location>
        <begin position="1"/>
        <end position="26"/>
    </location>
</feature>
<feature type="compositionally biased region" description="Polar residues" evidence="8">
    <location>
        <begin position="394"/>
        <end position="407"/>
    </location>
</feature>
<dbReference type="Proteomes" id="UP001194468">
    <property type="component" value="Unassembled WGS sequence"/>
</dbReference>
<feature type="region of interest" description="Disordered" evidence="8">
    <location>
        <begin position="24"/>
        <end position="62"/>
    </location>
</feature>
<dbReference type="GO" id="GO:0005737">
    <property type="term" value="C:cytoplasm"/>
    <property type="evidence" value="ECO:0007669"/>
    <property type="project" value="UniProtKB-SubCell"/>
</dbReference>
<dbReference type="PANTHER" id="PTHR10887:SF341">
    <property type="entry name" value="NFX1-TYPE ZINC FINGER-CONTAINING PROTEIN 1"/>
    <property type="match status" value="1"/>
</dbReference>
<dbReference type="InterPro" id="IPR047187">
    <property type="entry name" value="SF1_C_Upf1"/>
</dbReference>
<evidence type="ECO:0000256" key="5">
    <source>
        <dbReference type="ARBA" id="ARBA00022833"/>
    </source>
</evidence>
<dbReference type="Pfam" id="PF13087">
    <property type="entry name" value="AAA_12"/>
    <property type="match status" value="1"/>
</dbReference>
<feature type="domain" description="RZ-type" evidence="10">
    <location>
        <begin position="2246"/>
        <end position="2328"/>
    </location>
</feature>
<dbReference type="InterPro" id="IPR045055">
    <property type="entry name" value="DNA2/NAM7-like"/>
</dbReference>
<dbReference type="SUPFAM" id="SSF52540">
    <property type="entry name" value="P-loop containing nucleoside triphosphate hydrolases"/>
    <property type="match status" value="1"/>
</dbReference>
<dbReference type="CDD" id="cd18808">
    <property type="entry name" value="SF1_C_Upf1"/>
    <property type="match status" value="1"/>
</dbReference>
<dbReference type="InterPro" id="IPR027417">
    <property type="entry name" value="P-loop_NTPase"/>
</dbReference>
<comment type="subcellular location">
    <subcellularLocation>
        <location evidence="1">Cytoplasm</location>
    </subcellularLocation>
</comment>
<feature type="region of interest" description="Disordered" evidence="8">
    <location>
        <begin position="997"/>
        <end position="1061"/>
    </location>
</feature>
<feature type="domain" description="C3H1-type" evidence="9">
    <location>
        <begin position="60"/>
        <end position="88"/>
    </location>
</feature>
<evidence type="ECO:0000256" key="7">
    <source>
        <dbReference type="PROSITE-ProRule" id="PRU00723"/>
    </source>
</evidence>
<evidence type="ECO:0000256" key="4">
    <source>
        <dbReference type="ARBA" id="ARBA00022771"/>
    </source>
</evidence>
<evidence type="ECO:0008006" key="13">
    <source>
        <dbReference type="Google" id="ProtNLM"/>
    </source>
</evidence>
<dbReference type="InterPro" id="IPR036855">
    <property type="entry name" value="Znf_CCCH_sf"/>
</dbReference>
<keyword evidence="4 7" id="KW-0863">Zinc-finger</keyword>
<gene>
    <name evidence="11" type="ORF">L210DRAFT_3408061</name>
</gene>
<evidence type="ECO:0000256" key="6">
    <source>
        <dbReference type="ARBA" id="ARBA00022859"/>
    </source>
</evidence>
<dbReference type="Pfam" id="PF00642">
    <property type="entry name" value="zf-CCCH"/>
    <property type="match status" value="1"/>
</dbReference>
<accession>A0AAD4BNJ3</accession>
<dbReference type="InterPro" id="IPR041677">
    <property type="entry name" value="DNA2/NAM7_AAA_11"/>
</dbReference>
<dbReference type="Pfam" id="PF13086">
    <property type="entry name" value="AAA_11"/>
    <property type="match status" value="2"/>
</dbReference>
<name>A0AAD4BNJ3_BOLED</name>
<dbReference type="InterPro" id="IPR000571">
    <property type="entry name" value="Znf_CCCH"/>
</dbReference>
<dbReference type="InterPro" id="IPR046439">
    <property type="entry name" value="ZF_RZ_dom"/>
</dbReference>
<evidence type="ECO:0000256" key="3">
    <source>
        <dbReference type="ARBA" id="ARBA00022723"/>
    </source>
</evidence>
<evidence type="ECO:0000256" key="2">
    <source>
        <dbReference type="ARBA" id="ARBA00022490"/>
    </source>
</evidence>
<feature type="compositionally biased region" description="Low complexity" evidence="8">
    <location>
        <begin position="53"/>
        <end position="62"/>
    </location>
</feature>
<dbReference type="InterPro" id="IPR041679">
    <property type="entry name" value="DNA2/NAM7-like_C"/>
</dbReference>
<dbReference type="PROSITE" id="PS50103">
    <property type="entry name" value="ZF_C3H1"/>
    <property type="match status" value="2"/>
</dbReference>
<feature type="region of interest" description="Disordered" evidence="8">
    <location>
        <begin position="1947"/>
        <end position="1968"/>
    </location>
</feature>
<evidence type="ECO:0000313" key="12">
    <source>
        <dbReference type="Proteomes" id="UP001194468"/>
    </source>
</evidence>
<feature type="compositionally biased region" description="Pro residues" evidence="8">
    <location>
        <begin position="1050"/>
        <end position="1061"/>
    </location>
</feature>
<dbReference type="SMART" id="SM00356">
    <property type="entry name" value="ZnF_C3H1"/>
    <property type="match status" value="2"/>
</dbReference>
<dbReference type="GO" id="GO:0004386">
    <property type="term" value="F:helicase activity"/>
    <property type="evidence" value="ECO:0007669"/>
    <property type="project" value="InterPro"/>
</dbReference>
<dbReference type="GO" id="GO:0002376">
    <property type="term" value="P:immune system process"/>
    <property type="evidence" value="ECO:0007669"/>
    <property type="project" value="UniProtKB-KW"/>
</dbReference>
<keyword evidence="5 7" id="KW-0862">Zinc</keyword>
<evidence type="ECO:0000256" key="8">
    <source>
        <dbReference type="SAM" id="MobiDB-lite"/>
    </source>
</evidence>
<reference evidence="11" key="2">
    <citation type="journal article" date="2020" name="Nat. Commun.">
        <title>Large-scale genome sequencing of mycorrhizal fungi provides insights into the early evolution of symbiotic traits.</title>
        <authorList>
            <person name="Miyauchi S."/>
            <person name="Kiss E."/>
            <person name="Kuo A."/>
            <person name="Drula E."/>
            <person name="Kohler A."/>
            <person name="Sanchez-Garcia M."/>
            <person name="Morin E."/>
            <person name="Andreopoulos B."/>
            <person name="Barry K.W."/>
            <person name="Bonito G."/>
            <person name="Buee M."/>
            <person name="Carver A."/>
            <person name="Chen C."/>
            <person name="Cichocki N."/>
            <person name="Clum A."/>
            <person name="Culley D."/>
            <person name="Crous P.W."/>
            <person name="Fauchery L."/>
            <person name="Girlanda M."/>
            <person name="Hayes R.D."/>
            <person name="Keri Z."/>
            <person name="LaButti K."/>
            <person name="Lipzen A."/>
            <person name="Lombard V."/>
            <person name="Magnuson J."/>
            <person name="Maillard F."/>
            <person name="Murat C."/>
            <person name="Nolan M."/>
            <person name="Ohm R.A."/>
            <person name="Pangilinan J."/>
            <person name="Pereira M.F."/>
            <person name="Perotto S."/>
            <person name="Peter M."/>
            <person name="Pfister S."/>
            <person name="Riley R."/>
            <person name="Sitrit Y."/>
            <person name="Stielow J.B."/>
            <person name="Szollosi G."/>
            <person name="Zifcakova L."/>
            <person name="Stursova M."/>
            <person name="Spatafora J.W."/>
            <person name="Tedersoo L."/>
            <person name="Vaario L.M."/>
            <person name="Yamada A."/>
            <person name="Yan M."/>
            <person name="Wang P."/>
            <person name="Xu J."/>
            <person name="Bruns T."/>
            <person name="Baldrian P."/>
            <person name="Vilgalys R."/>
            <person name="Dunand C."/>
            <person name="Henrissat B."/>
            <person name="Grigoriev I.V."/>
            <person name="Hibbett D."/>
            <person name="Nagy L.G."/>
            <person name="Martin F.M."/>
        </authorList>
    </citation>
    <scope>NUCLEOTIDE SEQUENCE</scope>
    <source>
        <strain evidence="11">BED1</strain>
    </source>
</reference>
<dbReference type="Pfam" id="PF20173">
    <property type="entry name" value="ZnF_RZ-type"/>
    <property type="match status" value="1"/>
</dbReference>
<organism evidence="11 12">
    <name type="scientific">Boletus edulis BED1</name>
    <dbReference type="NCBI Taxonomy" id="1328754"/>
    <lineage>
        <taxon>Eukaryota</taxon>
        <taxon>Fungi</taxon>
        <taxon>Dikarya</taxon>
        <taxon>Basidiomycota</taxon>
        <taxon>Agaricomycotina</taxon>
        <taxon>Agaricomycetes</taxon>
        <taxon>Agaricomycetidae</taxon>
        <taxon>Boletales</taxon>
        <taxon>Boletineae</taxon>
        <taxon>Boletaceae</taxon>
        <taxon>Boletoideae</taxon>
        <taxon>Boletus</taxon>
    </lineage>
</organism>
<dbReference type="GO" id="GO:0031048">
    <property type="term" value="P:regulatory ncRNA-mediated heterochromatin formation"/>
    <property type="evidence" value="ECO:0007669"/>
    <property type="project" value="TreeGrafter"/>
</dbReference>
<proteinExistence type="predicted"/>
<feature type="zinc finger region" description="C3H1-type" evidence="7">
    <location>
        <begin position="1"/>
        <end position="26"/>
    </location>
</feature>
<feature type="region of interest" description="Disordered" evidence="8">
    <location>
        <begin position="385"/>
        <end position="407"/>
    </location>
</feature>
<dbReference type="GO" id="GO:0031380">
    <property type="term" value="C:nuclear RNA-directed RNA polymerase complex"/>
    <property type="evidence" value="ECO:0007669"/>
    <property type="project" value="TreeGrafter"/>
</dbReference>
<feature type="compositionally biased region" description="Acidic residues" evidence="8">
    <location>
        <begin position="1000"/>
        <end position="1018"/>
    </location>
</feature>
<dbReference type="Gene3D" id="3.40.50.300">
    <property type="entry name" value="P-loop containing nucleotide triphosphate hydrolases"/>
    <property type="match status" value="3"/>
</dbReference>
<keyword evidence="12" id="KW-1185">Reference proteome</keyword>
<protein>
    <recommendedName>
        <fullName evidence="13">NFX1-type zinc finger-containing protein 1</fullName>
    </recommendedName>
</protein>
<dbReference type="CDD" id="cd06008">
    <property type="entry name" value="NF-X1-zinc-finger"/>
    <property type="match status" value="1"/>
</dbReference>
<sequence>MSPCRFFNTPAGCNRGNQCKFAHSLPDDNTRGRFPSTTPDSSNSTLATPQTNAPPSGSGNAPPGVCRYFWEQGRCKREFSCYYKHTQKADRAAPPPASTSSQTTRSATALQRVAPFLTEQGLSKLSGSGSGTDGFFSQDISSLSPAEAHNALKRFLLDDYRFKDTYHVYAFLKPLNSATSSNAGWTQEDGQLLLQTMSSHNGLRRLIDIIRWPQVSAHAGNNREVLSFQRGILPILRYLSSDFVVKSTLVTRVNTLFSEVLQNLTEFAATIESSMNVIVANRSFRDPGSPMNHPQPGGAQVFASIAGVLDECLVRFKNAVAMYPRLVTLVTNLRLWFDQWTTGIFSSPPTFDNPFQNIQGPVRDLLVNALKEKVNRLESIVNRELGKETRSNSRKNAPSGQDGSSNEGLIAALHSTYDPPGDLREEGSRHDNDFVDIYDIRVAPTHQELLCRAQPFLPVSLFDAPHPAPADSMQRLLDVQFRLLREELTAPLRKAAQFVEDDMKKIDQRKTKLKELLQKGGGKYYGAADQHESLMFNVYTDVTFTSLVPDLRGVSTSLTTETPPGRARSAQAGARVAFWKGMSGKRLVQGGLVALVWKTNTGITVHLGTIASPLKELTDYVQSHANRVEIRVVFFDSEVELRILSQLRTGYSSAGDIKVLVESPVLFEAIRPFLEALKTEPENIPFSRYLVFHPSGYLSTCTIDPPKYALLPGFNFQLSSLFDGEAEVDDLRMSAVDKSSVDRARAELRRASRLDPSQADSIVAALSSELALIQGPPGTGKSYTGVELLRVLIANDISPILMIAFTNHALDHMLCSVLDAGITTDIVRLGSRTSDERIAQYSIETREMVAGQSRLHDSESYKTKFRELKDVGKEISKLIDRMSKIDLESDSSEIIKYLELFHPEHHASMSDVPPWIEVAKDLSQDDTESGEKWKRQGRKGKVVTEDTSVYAFWKNCGDLDFLETIHHPVVLPHSNLLAEAGELGPSRSNRFEILQTEATADAEDTEEDESDESDEEGLDTSPEKIWMTAEFSDTPDKAEPAKEPASLPEPSSPPIAEPEPPYPSYVNDAAGFFAALGEDGVPAVPFDNRALEMLLEEPEVWEMSQLERQTLHAFWIEEARVHMQQNQQDEFDRLRKKHADKVREYNEIREEVRRVLLKNVKIIGCTTTGAAKLGTLLRSLSPKVLMVEEAGQVLEAHVLGSLVPSVQHLILIGDPLQLRPTLNNFALSMDHPRGSKLYRFDMSLMERLSRSGLAMSRIDVQRRMRPTISSLIRNTLYEGLQDHELVKKYPDVRGMVNNLFFVTHNHKENGGTDDTASKYNVYEVEMIRDLVLYLLRQGCYSAEGDIVVLCAYLGQLARLRDALGGEVAVVIDERDQAALDDREGDEEDAGDAFLGESVQHVKVTSRVRLRTVDNYQGEEGKIVILSLVRNAGGDDDDLEKQTISQHTRVNIGFLKSENRTNVALSRAREGLYIFGNAENLSAKSKMWRTIIEELDAQDALGPALPVACHRHSDTVEYVSSPGQLSRIAPDGGCMEQCDTLLKCGHLCPFKCHCDDPNHVAVICTQLCRRLCHRDHPCKKECHTPCGDCLFPVPNVELPCGHVKVSVPCYQLDMLESVRCHEEVEKQLSDCEHRATMPCSQDPEDYRCVTRCAELMACCGKSCNATCDACQSINDTLTTGGATKRTKHVAHPCQKYLYCEHPCQEPCSEQHEHSTRCTLKCRQICPHAQCKRPCSEPCAPCKQPCTWVCPHHTCPVPCGSVCARLPCDRRCEKVLRCGHQCPSVCGEDCTIQVCPECASEDQKAQIADFIMQRPLAEVDPDQETLDEMVITIPSCRHTFTVETLDGHCGMSEFYSCGANGKWLGLLSPTGYRRPPTCPTCRSEITAPRYGRVFKRANLDILERNVAAQMSLSLGTVQTTLESLSISSKKDQLLNAAATIDLRFKDKTEEKKRMSQNKMRTKALNSTKDAPISEREINPANPKLHAIDSSVLDAWRRAMQELLVAYRQAVQVASTRSAHTEAWEAALSCLHEGEVGASLRDLATSPRDPMTHAMRVAKIKIGQPRPLADRRFLVEAIWLTLHIRLILTDMTMAWIDAICKRTGEGVNTTQQLAWATFVRFLFESCLRDADVAFVVAKDSESHRQISKTALYQMRVPLEGFRFNMMMCKVTGRFKEKDVRDVLAERASSLCEEAGTRMKMTIRDHQAKKPGTEEMEWLQTNFSSVAQEIVDEWANIERSIRMDTFYEAVSLQERIAIVKAFNFGKLMKTQRSAHAGHFYNCPNGHTFVITECGGANQQSRCPECNAAIGGSGHYLDSSNTRNRDFETLALQAGASHSPWGGR</sequence>
<evidence type="ECO:0000259" key="9">
    <source>
        <dbReference type="PROSITE" id="PS50103"/>
    </source>
</evidence>
<dbReference type="SUPFAM" id="SSF90229">
    <property type="entry name" value="CCCH zinc finger"/>
    <property type="match status" value="1"/>
</dbReference>
<keyword evidence="2" id="KW-0963">Cytoplasm</keyword>
<evidence type="ECO:0000313" key="11">
    <source>
        <dbReference type="EMBL" id="KAF8435983.1"/>
    </source>
</evidence>
<feature type="compositionally biased region" description="Polar residues" evidence="8">
    <location>
        <begin position="35"/>
        <end position="51"/>
    </location>
</feature>
<reference evidence="11" key="1">
    <citation type="submission" date="2019-10" db="EMBL/GenBank/DDBJ databases">
        <authorList>
            <consortium name="DOE Joint Genome Institute"/>
            <person name="Kuo A."/>
            <person name="Miyauchi S."/>
            <person name="Kiss E."/>
            <person name="Drula E."/>
            <person name="Kohler A."/>
            <person name="Sanchez-Garcia M."/>
            <person name="Andreopoulos B."/>
            <person name="Barry K.W."/>
            <person name="Bonito G."/>
            <person name="Buee M."/>
            <person name="Carver A."/>
            <person name="Chen C."/>
            <person name="Cichocki N."/>
            <person name="Clum A."/>
            <person name="Culley D."/>
            <person name="Crous P.W."/>
            <person name="Fauchery L."/>
            <person name="Girlanda M."/>
            <person name="Hayes R."/>
            <person name="Keri Z."/>
            <person name="LaButti K."/>
            <person name="Lipzen A."/>
            <person name="Lombard V."/>
            <person name="Magnuson J."/>
            <person name="Maillard F."/>
            <person name="Morin E."/>
            <person name="Murat C."/>
            <person name="Nolan M."/>
            <person name="Ohm R."/>
            <person name="Pangilinan J."/>
            <person name="Pereira M."/>
            <person name="Perotto S."/>
            <person name="Peter M."/>
            <person name="Riley R."/>
            <person name="Sitrit Y."/>
            <person name="Stielow B."/>
            <person name="Szollosi G."/>
            <person name="Zifcakova L."/>
            <person name="Stursova M."/>
            <person name="Spatafora J.W."/>
            <person name="Tedersoo L."/>
            <person name="Vaario L.-M."/>
            <person name="Yamada A."/>
            <person name="Yan M."/>
            <person name="Wang P."/>
            <person name="Xu J."/>
            <person name="Bruns T."/>
            <person name="Baldrian P."/>
            <person name="Vilgalys R."/>
            <person name="Henrissat B."/>
            <person name="Grigoriev I.V."/>
            <person name="Hibbett D."/>
            <person name="Nagy L.G."/>
            <person name="Martin F.M."/>
        </authorList>
    </citation>
    <scope>NUCLEOTIDE SEQUENCE</scope>
    <source>
        <strain evidence="11">BED1</strain>
    </source>
</reference>
<dbReference type="GO" id="GO:0008270">
    <property type="term" value="F:zinc ion binding"/>
    <property type="evidence" value="ECO:0007669"/>
    <property type="project" value="UniProtKB-KW"/>
</dbReference>